<evidence type="ECO:0000256" key="4">
    <source>
        <dbReference type="ARBA" id="ARBA00022840"/>
    </source>
</evidence>
<keyword evidence="3 6" id="KW-0547">Nucleotide-binding</keyword>
<name>A0A397WR54_9ARCH</name>
<organism evidence="8 9">
    <name type="scientific">Candidatus Nanoclepta minutus</name>
    <dbReference type="NCBI Taxonomy" id="1940235"/>
    <lineage>
        <taxon>Archaea</taxon>
        <taxon>Nanobdellota</taxon>
        <taxon>Candidatus Nanoclepta</taxon>
    </lineage>
</organism>
<comment type="caution">
    <text evidence="8">The sequence shown here is derived from an EMBL/GenBank/DDBJ whole genome shotgun (WGS) entry which is preliminary data.</text>
</comment>
<dbReference type="GO" id="GO:0005524">
    <property type="term" value="F:ATP binding"/>
    <property type="evidence" value="ECO:0007669"/>
    <property type="project" value="UniProtKB-KW"/>
</dbReference>
<dbReference type="SMART" id="SM00382">
    <property type="entry name" value="AAA"/>
    <property type="match status" value="1"/>
</dbReference>
<feature type="domain" description="MCM C-terminal AAA(+) ATPase" evidence="7">
    <location>
        <begin position="281"/>
        <end position="487"/>
    </location>
</feature>
<keyword evidence="4 6" id="KW-0067">ATP-binding</keyword>
<dbReference type="Gene3D" id="2.20.28.10">
    <property type="match status" value="1"/>
</dbReference>
<dbReference type="Pfam" id="PF00493">
    <property type="entry name" value="MCM"/>
    <property type="match status" value="1"/>
</dbReference>
<dbReference type="Pfam" id="PF17207">
    <property type="entry name" value="MCM_OB"/>
    <property type="match status" value="1"/>
</dbReference>
<evidence type="ECO:0000259" key="7">
    <source>
        <dbReference type="PROSITE" id="PS50051"/>
    </source>
</evidence>
<dbReference type="GO" id="GO:0042555">
    <property type="term" value="C:MCM complex"/>
    <property type="evidence" value="ECO:0007669"/>
    <property type="project" value="TreeGrafter"/>
</dbReference>
<dbReference type="SUPFAM" id="SSF50249">
    <property type="entry name" value="Nucleic acid-binding proteins"/>
    <property type="match status" value="1"/>
</dbReference>
<dbReference type="EMBL" id="MWMI01000001">
    <property type="protein sequence ID" value="RIB35543.1"/>
    <property type="molecule type" value="Genomic_DNA"/>
</dbReference>
<dbReference type="AlphaFoldDB" id="A0A397WR54"/>
<dbReference type="SMART" id="SM00350">
    <property type="entry name" value="MCM"/>
    <property type="match status" value="1"/>
</dbReference>
<evidence type="ECO:0000256" key="5">
    <source>
        <dbReference type="ARBA" id="ARBA00023125"/>
    </source>
</evidence>
<reference evidence="8 9" key="1">
    <citation type="journal article" date="2018" name="Syst. Appl. Microbiol.">
        <title>A new symbiotic nanoarchaeote (Candidatus Nanoclepta minutus) and its host (Zestosphaera tikiterensis gen. nov., sp. nov.) from a New Zealand hot spring.</title>
        <authorList>
            <person name="St John E."/>
            <person name="Liu Y."/>
            <person name="Podar M."/>
            <person name="Stott M.B."/>
            <person name="Meneghin J."/>
            <person name="Chen Z."/>
            <person name="Lagutin K."/>
            <person name="Mitchell K."/>
            <person name="Reysenbach A.L."/>
        </authorList>
    </citation>
    <scope>NUCLEOTIDE SEQUENCE [LARGE SCALE GENOMIC DNA]</scope>
    <source>
        <strain evidence="8">NZ3</strain>
    </source>
</reference>
<dbReference type="InterPro" id="IPR031327">
    <property type="entry name" value="MCM"/>
</dbReference>
<dbReference type="PANTHER" id="PTHR11630">
    <property type="entry name" value="DNA REPLICATION LICENSING FACTOR MCM FAMILY MEMBER"/>
    <property type="match status" value="1"/>
</dbReference>
<protein>
    <recommendedName>
        <fullName evidence="7">MCM C-terminal AAA(+) ATPase domain-containing protein</fullName>
    </recommendedName>
</protein>
<proteinExistence type="inferred from homology"/>
<dbReference type="PROSITE" id="PS50051">
    <property type="entry name" value="MCM_2"/>
    <property type="match status" value="1"/>
</dbReference>
<dbReference type="PANTHER" id="PTHR11630:SF66">
    <property type="entry name" value="DNA REPLICATION LICENSING FACTOR MCM4"/>
    <property type="match status" value="1"/>
</dbReference>
<dbReference type="Pfam" id="PF17855">
    <property type="entry name" value="MCM_lid"/>
    <property type="match status" value="1"/>
</dbReference>
<dbReference type="InterPro" id="IPR027417">
    <property type="entry name" value="P-loop_NTPase"/>
</dbReference>
<dbReference type="Pfam" id="PF21100">
    <property type="entry name" value="WHD_MCM"/>
    <property type="match status" value="1"/>
</dbReference>
<dbReference type="GO" id="GO:0006260">
    <property type="term" value="P:DNA replication"/>
    <property type="evidence" value="ECO:0007669"/>
    <property type="project" value="UniProtKB-KW"/>
</dbReference>
<accession>A0A397WR54</accession>
<keyword evidence="5 6" id="KW-0238">DNA-binding</keyword>
<dbReference type="Gene3D" id="2.40.50.140">
    <property type="entry name" value="Nucleic acid-binding proteins"/>
    <property type="match status" value="1"/>
</dbReference>
<sequence>MDTLSITTKSSSIEIEEEYLSKLFENCKEEIRDYINNVSSSVVIPYNKILLSMGHEIATKILEEPEKYLELLSLYFTKRLNLGKTVKVRIKDISDKTRIKRIRDIRSEDYGKVIQVDGIIKVSSSVVPVINKVKYRHEECGNEFWLETKEFSIEKLRPIKCPICRKTTGKFIKLEEGYIDVQRLLIEEPAEQIEKGEQPDQIVVILKEDLCEPRMERKTIPGTRVRIAGIVKNLKKQTDKLFLEKYIDAIYIEPLDKDIEEIRITPEDESKIREIAKSEDVLSLIARSIAPDIFGKQYEVVKKAIALQLVGGADRNDKKFRKNIHILLVGDPGTGKSTLLLSVYEIAPKSRFVTGITATSVGLTASVRKDEILKGGWTLEAGALVLASGGIICIDEMDKLSTEELQHLHEAMEHKTITIDKANIHATLRADTSVLAAANPKFGRWDRMKSIVDQIDLPVAIINRFDLIFILQDIPNPEIDGIIADEILGSLKHKPQPPIPLDLLRKYIAYAKKINPEWTDRAIERVKRFYLELRSRASSETIPITLRQLNSIRRLAEASAKIRLSEVVTEEDVILAESLLTYSLRQVGINPETSELDIDLITTGFSSTERKRGSKILEIIKELSKDFPGGVPISEILKSSEKLNIDPDYVKNTIEKLLKEGYIYESGPEKFLPTS</sequence>
<dbReference type="InterPro" id="IPR012340">
    <property type="entry name" value="NA-bd_OB-fold"/>
</dbReference>
<gene>
    <name evidence="8" type="ORF">BXU00_00330</name>
</gene>
<evidence type="ECO:0000256" key="6">
    <source>
        <dbReference type="RuleBase" id="RU004070"/>
    </source>
</evidence>
<evidence type="ECO:0000256" key="3">
    <source>
        <dbReference type="ARBA" id="ARBA00022741"/>
    </source>
</evidence>
<dbReference type="InterPro" id="IPR033762">
    <property type="entry name" value="MCM_OB"/>
</dbReference>
<evidence type="ECO:0000256" key="2">
    <source>
        <dbReference type="ARBA" id="ARBA00022705"/>
    </source>
</evidence>
<comment type="similarity">
    <text evidence="1 6">Belongs to the MCM family.</text>
</comment>
<dbReference type="InterPro" id="IPR001208">
    <property type="entry name" value="MCM_dom"/>
</dbReference>
<dbReference type="InterPro" id="IPR003593">
    <property type="entry name" value="AAA+_ATPase"/>
</dbReference>
<dbReference type="Proteomes" id="UP000266622">
    <property type="component" value="Unassembled WGS sequence"/>
</dbReference>
<dbReference type="InterPro" id="IPR041562">
    <property type="entry name" value="MCM_lid"/>
</dbReference>
<dbReference type="Gene3D" id="3.40.50.300">
    <property type="entry name" value="P-loop containing nucleotide triphosphate hydrolases"/>
    <property type="match status" value="1"/>
</dbReference>
<dbReference type="InterPro" id="IPR036388">
    <property type="entry name" value="WH-like_DNA-bd_sf"/>
</dbReference>
<dbReference type="GO" id="GO:0017116">
    <property type="term" value="F:single-stranded DNA helicase activity"/>
    <property type="evidence" value="ECO:0007669"/>
    <property type="project" value="TreeGrafter"/>
</dbReference>
<dbReference type="PRINTS" id="PR01657">
    <property type="entry name" value="MCMFAMILY"/>
</dbReference>
<dbReference type="FunFam" id="3.40.50.300:FF:002469">
    <property type="entry name" value="Cell division control protein 21"/>
    <property type="match status" value="1"/>
</dbReference>
<evidence type="ECO:0000256" key="1">
    <source>
        <dbReference type="ARBA" id="ARBA00008010"/>
    </source>
</evidence>
<dbReference type="Gene3D" id="1.10.10.10">
    <property type="entry name" value="Winged helix-like DNA-binding domain superfamily/Winged helix DNA-binding domain"/>
    <property type="match status" value="1"/>
</dbReference>
<dbReference type="GO" id="GO:0003697">
    <property type="term" value="F:single-stranded DNA binding"/>
    <property type="evidence" value="ECO:0007669"/>
    <property type="project" value="TreeGrafter"/>
</dbReference>
<keyword evidence="2" id="KW-0235">DNA replication</keyword>
<dbReference type="CDD" id="cd17706">
    <property type="entry name" value="MCM"/>
    <property type="match status" value="1"/>
</dbReference>
<dbReference type="InterPro" id="IPR048907">
    <property type="entry name" value="WHD_MCM_arc"/>
</dbReference>
<evidence type="ECO:0000313" key="9">
    <source>
        <dbReference type="Proteomes" id="UP000266622"/>
    </source>
</evidence>
<evidence type="ECO:0000313" key="8">
    <source>
        <dbReference type="EMBL" id="RIB35543.1"/>
    </source>
</evidence>
<dbReference type="SUPFAM" id="SSF52540">
    <property type="entry name" value="P-loop containing nucleoside triphosphate hydrolases"/>
    <property type="match status" value="1"/>
</dbReference>